<dbReference type="PRINTS" id="PR00455">
    <property type="entry name" value="HTHTETR"/>
</dbReference>
<evidence type="ECO:0000256" key="3">
    <source>
        <dbReference type="ARBA" id="ARBA00023163"/>
    </source>
</evidence>
<dbReference type="Proteomes" id="UP000198638">
    <property type="component" value="Unassembled WGS sequence"/>
</dbReference>
<dbReference type="SUPFAM" id="SSF46689">
    <property type="entry name" value="Homeodomain-like"/>
    <property type="match status" value="1"/>
</dbReference>
<evidence type="ECO:0000256" key="1">
    <source>
        <dbReference type="ARBA" id="ARBA00023015"/>
    </source>
</evidence>
<dbReference type="Gene3D" id="1.10.10.60">
    <property type="entry name" value="Homeodomain-like"/>
    <property type="match status" value="1"/>
</dbReference>
<evidence type="ECO:0000259" key="5">
    <source>
        <dbReference type="PROSITE" id="PS50977"/>
    </source>
</evidence>
<feature type="domain" description="HTH tetR-type" evidence="5">
    <location>
        <begin position="6"/>
        <end position="66"/>
    </location>
</feature>
<protein>
    <submittedName>
        <fullName evidence="6">DNA-binding transcriptional regulator, AcrR family</fullName>
    </submittedName>
</protein>
<dbReference type="InterPro" id="IPR036271">
    <property type="entry name" value="Tet_transcr_reg_TetR-rel_C_sf"/>
</dbReference>
<evidence type="ECO:0000313" key="7">
    <source>
        <dbReference type="Proteomes" id="UP000198638"/>
    </source>
</evidence>
<evidence type="ECO:0000256" key="4">
    <source>
        <dbReference type="PROSITE-ProRule" id="PRU00335"/>
    </source>
</evidence>
<gene>
    <name evidence="6" type="ORF">SAMN05192564_106144</name>
</gene>
<dbReference type="InterPro" id="IPR011075">
    <property type="entry name" value="TetR_C"/>
</dbReference>
<dbReference type="PANTHER" id="PTHR47506">
    <property type="entry name" value="TRANSCRIPTIONAL REGULATORY PROTEIN"/>
    <property type="match status" value="1"/>
</dbReference>
<evidence type="ECO:0000256" key="2">
    <source>
        <dbReference type="ARBA" id="ARBA00023125"/>
    </source>
</evidence>
<organism evidence="6 7">
    <name type="scientific">Paraburkholderia sartisoli</name>
    <dbReference type="NCBI Taxonomy" id="83784"/>
    <lineage>
        <taxon>Bacteria</taxon>
        <taxon>Pseudomonadati</taxon>
        <taxon>Pseudomonadota</taxon>
        <taxon>Betaproteobacteria</taxon>
        <taxon>Burkholderiales</taxon>
        <taxon>Burkholderiaceae</taxon>
        <taxon>Paraburkholderia</taxon>
    </lineage>
</organism>
<dbReference type="STRING" id="83784.SAMN05192564_106144"/>
<dbReference type="RefSeq" id="WP_090535442.1">
    <property type="nucleotide sequence ID" value="NZ_FNRQ01000006.1"/>
</dbReference>
<dbReference type="Gene3D" id="1.10.357.10">
    <property type="entry name" value="Tetracycline Repressor, domain 2"/>
    <property type="match status" value="1"/>
</dbReference>
<dbReference type="Pfam" id="PF00440">
    <property type="entry name" value="TetR_N"/>
    <property type="match status" value="1"/>
</dbReference>
<proteinExistence type="predicted"/>
<sequence>MAGVRQFDEDSAFAQALEVFWRKGFRATSMLDLAEATGVQRGSLYNAYGDKEEIFMRVFERYTERFIAGARQALKKPDVRDSLLAFFAFVIASLVQGTPSRGCLSTKTAIEVDPDSPRLREALQKMIDGLEAAVRSALDTPEAKTRLAIPAAQAAKLVVTMTRGIAVMERVYGDPKSLKQTTSALVDALVPKH</sequence>
<keyword evidence="1" id="KW-0805">Transcription regulation</keyword>
<keyword evidence="2 4" id="KW-0238">DNA-binding</keyword>
<reference evidence="7" key="1">
    <citation type="submission" date="2016-10" db="EMBL/GenBank/DDBJ databases">
        <authorList>
            <person name="Varghese N."/>
            <person name="Submissions S."/>
        </authorList>
    </citation>
    <scope>NUCLEOTIDE SEQUENCE [LARGE SCALE GENOMIC DNA]</scope>
    <source>
        <strain evidence="7">LMG 24000</strain>
    </source>
</reference>
<feature type="DNA-binding region" description="H-T-H motif" evidence="4">
    <location>
        <begin position="29"/>
        <end position="48"/>
    </location>
</feature>
<keyword evidence="3" id="KW-0804">Transcription</keyword>
<dbReference type="EMBL" id="FNRQ01000006">
    <property type="protein sequence ID" value="SEB10514.1"/>
    <property type="molecule type" value="Genomic_DNA"/>
</dbReference>
<evidence type="ECO:0000313" key="6">
    <source>
        <dbReference type="EMBL" id="SEB10514.1"/>
    </source>
</evidence>
<dbReference type="InterPro" id="IPR009057">
    <property type="entry name" value="Homeodomain-like_sf"/>
</dbReference>
<keyword evidence="7" id="KW-1185">Reference proteome</keyword>
<dbReference type="PROSITE" id="PS50977">
    <property type="entry name" value="HTH_TETR_2"/>
    <property type="match status" value="1"/>
</dbReference>
<dbReference type="GO" id="GO:0003677">
    <property type="term" value="F:DNA binding"/>
    <property type="evidence" value="ECO:0007669"/>
    <property type="project" value="UniProtKB-UniRule"/>
</dbReference>
<dbReference type="Pfam" id="PF16925">
    <property type="entry name" value="TetR_C_13"/>
    <property type="match status" value="1"/>
</dbReference>
<dbReference type="InterPro" id="IPR001647">
    <property type="entry name" value="HTH_TetR"/>
</dbReference>
<dbReference type="PANTHER" id="PTHR47506:SF1">
    <property type="entry name" value="HTH-TYPE TRANSCRIPTIONAL REGULATOR YJDC"/>
    <property type="match status" value="1"/>
</dbReference>
<dbReference type="SUPFAM" id="SSF48498">
    <property type="entry name" value="Tetracyclin repressor-like, C-terminal domain"/>
    <property type="match status" value="1"/>
</dbReference>
<accession>A0A1H4GLS3</accession>
<dbReference type="OrthoDB" id="270177at2"/>
<dbReference type="AlphaFoldDB" id="A0A1H4GLS3"/>
<name>A0A1H4GLS3_9BURK</name>